<comment type="caution">
    <text evidence="2">The sequence shown here is derived from an EMBL/GenBank/DDBJ whole genome shotgun (WGS) entry which is preliminary data.</text>
</comment>
<dbReference type="EMBL" id="JAAORB010000004">
    <property type="protein sequence ID" value="NHQ73659.1"/>
    <property type="molecule type" value="Genomic_DNA"/>
</dbReference>
<evidence type="ECO:0000256" key="1">
    <source>
        <dbReference type="SAM" id="MobiDB-lite"/>
    </source>
</evidence>
<evidence type="ECO:0000313" key="3">
    <source>
        <dbReference type="Proteomes" id="UP000639775"/>
    </source>
</evidence>
<protein>
    <submittedName>
        <fullName evidence="2">RNA-binding protein</fullName>
    </submittedName>
</protein>
<reference evidence="2" key="1">
    <citation type="submission" date="2020-03" db="EMBL/GenBank/DDBJ databases">
        <title>Roseovarius gahaiensis sp. nov., isolated from Gahai Saline Lake, China.</title>
        <authorList>
            <person name="Sun X."/>
        </authorList>
    </citation>
    <scope>NUCLEOTIDE SEQUENCE</scope>
    <source>
        <strain evidence="2">GH877</strain>
    </source>
</reference>
<feature type="compositionally biased region" description="Basic and acidic residues" evidence="1">
    <location>
        <begin position="49"/>
        <end position="72"/>
    </location>
</feature>
<sequence>MPKGPQGQKRPADVIGNAVHIAKIATGEIEETTLKQPAKRKSGLAGAKARQDNTTDAQRSEIARKAADARWK</sequence>
<dbReference type="Proteomes" id="UP000639775">
    <property type="component" value="Unassembled WGS sequence"/>
</dbReference>
<gene>
    <name evidence="2" type="ORF">HAT86_04145</name>
</gene>
<feature type="region of interest" description="Disordered" evidence="1">
    <location>
        <begin position="31"/>
        <end position="72"/>
    </location>
</feature>
<dbReference type="AlphaFoldDB" id="A0A967BAS8"/>
<organism evidence="2 3">
    <name type="scientific">Roseovarius gahaiensis</name>
    <dbReference type="NCBI Taxonomy" id="2716691"/>
    <lineage>
        <taxon>Bacteria</taxon>
        <taxon>Pseudomonadati</taxon>
        <taxon>Pseudomonadota</taxon>
        <taxon>Alphaproteobacteria</taxon>
        <taxon>Rhodobacterales</taxon>
        <taxon>Roseobacteraceae</taxon>
        <taxon>Roseovarius</taxon>
    </lineage>
</organism>
<name>A0A967BAS8_9RHOB</name>
<evidence type="ECO:0000313" key="2">
    <source>
        <dbReference type="EMBL" id="NHQ73659.1"/>
    </source>
</evidence>
<proteinExistence type="predicted"/>
<accession>A0A967BAS8</accession>
<keyword evidence="3" id="KW-1185">Reference proteome</keyword>